<dbReference type="RefSeq" id="XP_067815392.1">
    <property type="nucleotide sequence ID" value="XM_067960141.1"/>
</dbReference>
<dbReference type="EMBL" id="SHOA02000001">
    <property type="protein sequence ID" value="TDH65893.1"/>
    <property type="molecule type" value="Genomic_DNA"/>
</dbReference>
<evidence type="ECO:0000313" key="1">
    <source>
        <dbReference type="EMBL" id="TDH65893.1"/>
    </source>
</evidence>
<gene>
    <name evidence="1" type="ORF">CCR75_002041</name>
</gene>
<dbReference type="GeneID" id="94345812"/>
<reference evidence="1 2" key="1">
    <citation type="journal article" date="2021" name="Genome Biol.">
        <title>AFLAP: assembly-free linkage analysis pipeline using k-mers from genome sequencing data.</title>
        <authorList>
            <person name="Fletcher K."/>
            <person name="Zhang L."/>
            <person name="Gil J."/>
            <person name="Han R."/>
            <person name="Cavanaugh K."/>
            <person name="Michelmore R."/>
        </authorList>
    </citation>
    <scope>NUCLEOTIDE SEQUENCE [LARGE SCALE GENOMIC DNA]</scope>
    <source>
        <strain evidence="1 2">SF5</strain>
    </source>
</reference>
<comment type="caution">
    <text evidence="1">The sequence shown here is derived from an EMBL/GenBank/DDBJ whole genome shotgun (WGS) entry which is preliminary data.</text>
</comment>
<dbReference type="AlphaFoldDB" id="A0A976IBE8"/>
<evidence type="ECO:0000313" key="2">
    <source>
        <dbReference type="Proteomes" id="UP000294530"/>
    </source>
</evidence>
<sequence length="130" mass="14901">MLTEIYLYVRPELDDGWLHYEDEDLNKPSLQDSVERIIFGEMQAYHHKHYFDSPFGGGKPLPAGVSMICEDRKELGSDLFEPNGGRLTRMYGALKLDPVNFCKQYEKWLDAENLQQDQSASTAPLPVSFV</sequence>
<accession>A0A976IBE8</accession>
<organism evidence="1 2">
    <name type="scientific">Bremia lactucae</name>
    <name type="common">Lettuce downy mildew</name>
    <dbReference type="NCBI Taxonomy" id="4779"/>
    <lineage>
        <taxon>Eukaryota</taxon>
        <taxon>Sar</taxon>
        <taxon>Stramenopiles</taxon>
        <taxon>Oomycota</taxon>
        <taxon>Peronosporomycetes</taxon>
        <taxon>Peronosporales</taxon>
        <taxon>Peronosporaceae</taxon>
        <taxon>Bremia</taxon>
    </lineage>
</organism>
<keyword evidence="2" id="KW-1185">Reference proteome</keyword>
<dbReference type="Proteomes" id="UP000294530">
    <property type="component" value="Unassembled WGS sequence"/>
</dbReference>
<protein>
    <submittedName>
        <fullName evidence="1">Uncharacterized protein</fullName>
    </submittedName>
</protein>
<name>A0A976IBE8_BRELC</name>
<dbReference type="OrthoDB" id="899at2759"/>
<proteinExistence type="predicted"/>
<dbReference type="KEGG" id="blac:94345812"/>